<proteinExistence type="predicted"/>
<protein>
    <submittedName>
        <fullName evidence="2">Transposase</fullName>
    </submittedName>
</protein>
<sequence>MKSEKPEVKLTDESVGIDLGVRDLATCSTGKIYKNINKTKRVKKFKKKLKRLQK</sequence>
<reference evidence="3" key="1">
    <citation type="submission" date="2023-07" db="EMBL/GenBank/DDBJ databases">
        <authorList>
            <person name="Colorado M.A."/>
            <person name="Villamil L.M."/>
            <person name="Melo J.F."/>
            <person name="Rodriguez J.A."/>
            <person name="Ruiz R.Y."/>
        </authorList>
    </citation>
    <scope>NUCLEOTIDE SEQUENCE [LARGE SCALE GENOMIC DNA]</scope>
    <source>
        <strain evidence="3">C33</strain>
    </source>
</reference>
<evidence type="ECO:0000259" key="1">
    <source>
        <dbReference type="Pfam" id="PF01385"/>
    </source>
</evidence>
<dbReference type="EMBL" id="JAVIKH010000053">
    <property type="protein sequence ID" value="MDX8337479.1"/>
    <property type="molecule type" value="Genomic_DNA"/>
</dbReference>
<accession>A0ABU4WFJ7</accession>
<feature type="non-terminal residue" evidence="2">
    <location>
        <position position="54"/>
    </location>
</feature>
<dbReference type="RefSeq" id="WP_320314806.1">
    <property type="nucleotide sequence ID" value="NZ_JAVIKH010000053.1"/>
</dbReference>
<evidence type="ECO:0000313" key="2">
    <source>
        <dbReference type="EMBL" id="MDX8337479.1"/>
    </source>
</evidence>
<name>A0ABU4WFJ7_9FUSO</name>
<feature type="domain" description="Probable transposase IS891/IS1136/IS1341" evidence="1">
    <location>
        <begin position="4"/>
        <end position="53"/>
    </location>
</feature>
<gene>
    <name evidence="2" type="ORF">RFV38_13420</name>
</gene>
<keyword evidence="3" id="KW-1185">Reference proteome</keyword>
<evidence type="ECO:0000313" key="3">
    <source>
        <dbReference type="Proteomes" id="UP001279681"/>
    </source>
</evidence>
<dbReference type="Proteomes" id="UP001279681">
    <property type="component" value="Unassembled WGS sequence"/>
</dbReference>
<dbReference type="Pfam" id="PF01385">
    <property type="entry name" value="OrfB_IS605"/>
    <property type="match status" value="1"/>
</dbReference>
<comment type="caution">
    <text evidence="2">The sequence shown here is derived from an EMBL/GenBank/DDBJ whole genome shotgun (WGS) entry which is preliminary data.</text>
</comment>
<dbReference type="InterPro" id="IPR001959">
    <property type="entry name" value="Transposase"/>
</dbReference>
<organism evidence="2 3">
    <name type="scientific">Candidatus Cetobacterium colombiensis</name>
    <dbReference type="NCBI Taxonomy" id="3073100"/>
    <lineage>
        <taxon>Bacteria</taxon>
        <taxon>Fusobacteriati</taxon>
        <taxon>Fusobacteriota</taxon>
        <taxon>Fusobacteriia</taxon>
        <taxon>Fusobacteriales</taxon>
        <taxon>Fusobacteriaceae</taxon>
        <taxon>Cetobacterium</taxon>
    </lineage>
</organism>